<feature type="region of interest" description="Disordered" evidence="1">
    <location>
        <begin position="1"/>
        <end position="32"/>
    </location>
</feature>
<evidence type="ECO:0000256" key="1">
    <source>
        <dbReference type="SAM" id="MobiDB-lite"/>
    </source>
</evidence>
<keyword evidence="4" id="KW-1185">Reference proteome</keyword>
<reference evidence="3" key="1">
    <citation type="submission" date="2020-03" db="EMBL/GenBank/DDBJ databases">
        <authorList>
            <person name="Weist P."/>
        </authorList>
    </citation>
    <scope>NUCLEOTIDE SEQUENCE</scope>
</reference>
<keyword evidence="2" id="KW-1133">Transmembrane helix</keyword>
<feature type="transmembrane region" description="Helical" evidence="2">
    <location>
        <begin position="118"/>
        <end position="145"/>
    </location>
</feature>
<keyword evidence="2" id="KW-0472">Membrane</keyword>
<protein>
    <submittedName>
        <fullName evidence="3">Uncharacterized protein</fullName>
    </submittedName>
</protein>
<evidence type="ECO:0000313" key="4">
    <source>
        <dbReference type="Proteomes" id="UP001153269"/>
    </source>
</evidence>
<gene>
    <name evidence="3" type="ORF">PLEPLA_LOCUS26266</name>
</gene>
<proteinExistence type="predicted"/>
<organism evidence="3 4">
    <name type="scientific">Pleuronectes platessa</name>
    <name type="common">European plaice</name>
    <dbReference type="NCBI Taxonomy" id="8262"/>
    <lineage>
        <taxon>Eukaryota</taxon>
        <taxon>Metazoa</taxon>
        <taxon>Chordata</taxon>
        <taxon>Craniata</taxon>
        <taxon>Vertebrata</taxon>
        <taxon>Euteleostomi</taxon>
        <taxon>Actinopterygii</taxon>
        <taxon>Neopterygii</taxon>
        <taxon>Teleostei</taxon>
        <taxon>Neoteleostei</taxon>
        <taxon>Acanthomorphata</taxon>
        <taxon>Carangaria</taxon>
        <taxon>Pleuronectiformes</taxon>
        <taxon>Pleuronectoidei</taxon>
        <taxon>Pleuronectidae</taxon>
        <taxon>Pleuronectes</taxon>
    </lineage>
</organism>
<evidence type="ECO:0000256" key="2">
    <source>
        <dbReference type="SAM" id="Phobius"/>
    </source>
</evidence>
<keyword evidence="2" id="KW-0812">Transmembrane</keyword>
<evidence type="ECO:0000313" key="3">
    <source>
        <dbReference type="EMBL" id="CAB1438324.1"/>
    </source>
</evidence>
<dbReference type="AlphaFoldDB" id="A0A9N7UXR5"/>
<sequence length="148" mass="15942">MEKEEGLNTAAADETMRSRGGTCSPSASPTGPAHVCPKIPGVYRPAICFAVDGGGPDDAGLKEPVVLSVQLMVLLTESSTSHMLHCGAAPESHLWNPQHTNMQTAPHMYYTLAATHRVIPIIIIIIIIIIIMRMIVIFLAATFIFTPH</sequence>
<dbReference type="Proteomes" id="UP001153269">
    <property type="component" value="Unassembled WGS sequence"/>
</dbReference>
<accession>A0A9N7UXR5</accession>
<name>A0A9N7UXR5_PLEPL</name>
<dbReference type="EMBL" id="CADEAL010002137">
    <property type="protein sequence ID" value="CAB1438324.1"/>
    <property type="molecule type" value="Genomic_DNA"/>
</dbReference>
<comment type="caution">
    <text evidence="3">The sequence shown here is derived from an EMBL/GenBank/DDBJ whole genome shotgun (WGS) entry which is preliminary data.</text>
</comment>